<dbReference type="SUPFAM" id="SSF52096">
    <property type="entry name" value="ClpP/crotonase"/>
    <property type="match status" value="1"/>
</dbReference>
<protein>
    <submittedName>
        <fullName evidence="2">S49 family peptidase</fullName>
    </submittedName>
</protein>
<dbReference type="PANTHER" id="PTHR33209">
    <property type="entry name" value="PROTEASE 4"/>
    <property type="match status" value="1"/>
</dbReference>
<feature type="domain" description="Peptidase S49" evidence="1">
    <location>
        <begin position="345"/>
        <end position="488"/>
    </location>
</feature>
<feature type="domain" description="Peptidase S49" evidence="1">
    <location>
        <begin position="132"/>
        <end position="218"/>
    </location>
</feature>
<gene>
    <name evidence="2" type="ORF">EHQ58_00105</name>
</gene>
<organism evidence="2 3">
    <name type="scientific">Leptospira ognonensis</name>
    <dbReference type="NCBI Taxonomy" id="2484945"/>
    <lineage>
        <taxon>Bacteria</taxon>
        <taxon>Pseudomonadati</taxon>
        <taxon>Spirochaetota</taxon>
        <taxon>Spirochaetia</taxon>
        <taxon>Leptospirales</taxon>
        <taxon>Leptospiraceae</taxon>
        <taxon>Leptospira</taxon>
    </lineage>
</organism>
<keyword evidence="3" id="KW-1185">Reference proteome</keyword>
<evidence type="ECO:0000259" key="1">
    <source>
        <dbReference type="Pfam" id="PF01343"/>
    </source>
</evidence>
<dbReference type="GO" id="GO:0008233">
    <property type="term" value="F:peptidase activity"/>
    <property type="evidence" value="ECO:0007669"/>
    <property type="project" value="InterPro"/>
</dbReference>
<dbReference type="OrthoDB" id="9764363at2"/>
<comment type="caution">
    <text evidence="2">The sequence shown here is derived from an EMBL/GenBank/DDBJ whole genome shotgun (WGS) entry which is preliminary data.</text>
</comment>
<dbReference type="Gene3D" id="6.20.330.10">
    <property type="match status" value="1"/>
</dbReference>
<dbReference type="InterPro" id="IPR047272">
    <property type="entry name" value="S49_SppA_C"/>
</dbReference>
<dbReference type="AlphaFoldDB" id="A0A4V6QM96"/>
<proteinExistence type="predicted"/>
<dbReference type="CDD" id="cd07023">
    <property type="entry name" value="S49_Sppa_N_C"/>
    <property type="match status" value="1"/>
</dbReference>
<dbReference type="InterPro" id="IPR002142">
    <property type="entry name" value="Peptidase_S49"/>
</dbReference>
<evidence type="ECO:0000313" key="3">
    <source>
        <dbReference type="Proteomes" id="UP000297693"/>
    </source>
</evidence>
<dbReference type="EMBL" id="RQGD01000001">
    <property type="protein sequence ID" value="TGL64000.1"/>
    <property type="molecule type" value="Genomic_DNA"/>
</dbReference>
<accession>A0A4V6QM96</accession>
<sequence>MLRILFQIIFLPFRLLYYFYLRLRAVSLRKKTILHWEFPSYFETSNKSFLVRKFQGKAGSVSRLEFLLSLRALRKPTPLRVVKIYLPPLEWSLGDVWEVAEELKILRKVHRLEIHGFAKEGSLGTLLLLSTCSEVFVNRDAEFQVMLPSAEPTFYGGFLKHWGVEVESYASGPFKSFAESFTRTSFTKEARSNIQSLIDALQTQILDALIGERGIKKDFFYSPILTSKKLIEAGFAKSEMTEDEFFSKDDASAEPDAIELFEKRREFRIFSKRRPLISIVPLAGGISGGKYAGKDREMGSIEAYANIALLKEISEDKSVKAVILEINSPGGSAFHSELLYQEIKKLREVKPVLAFFKDTAASGGYYIGSAAESITALPICITGSIGAVMIRANLKKLYTKAKLTKENIGFYPFRDILSEYTPLKKESIKYLTSEIKRVEGQFYERVKEGRNMTDSDLKLLGSGRVYLPSTETKVVDKIGGLLDTIDLLQSRFPKDRFLFSYELPEYNFRSEIPLLGRFAKVQIPEPMRQILDLLELDWSGKILYLLPFQISK</sequence>
<name>A0A4V6QM96_9LEPT</name>
<dbReference type="InterPro" id="IPR029045">
    <property type="entry name" value="ClpP/crotonase-like_dom_sf"/>
</dbReference>
<reference evidence="2" key="1">
    <citation type="journal article" date="2019" name="PLoS Negl. Trop. Dis.">
        <title>Revisiting the worldwide diversity of Leptospira species in the environment.</title>
        <authorList>
            <person name="Vincent A.T."/>
            <person name="Schiettekatte O."/>
            <person name="Bourhy P."/>
            <person name="Veyrier F.J."/>
            <person name="Picardeau M."/>
        </authorList>
    </citation>
    <scope>NUCLEOTIDE SEQUENCE [LARGE SCALE GENOMIC DNA]</scope>
    <source>
        <strain evidence="2">201702476</strain>
    </source>
</reference>
<dbReference type="Gene3D" id="3.90.226.10">
    <property type="entry name" value="2-enoyl-CoA Hydratase, Chain A, domain 1"/>
    <property type="match status" value="1"/>
</dbReference>
<dbReference type="GO" id="GO:0006508">
    <property type="term" value="P:proteolysis"/>
    <property type="evidence" value="ECO:0007669"/>
    <property type="project" value="InterPro"/>
</dbReference>
<dbReference type="Proteomes" id="UP000297693">
    <property type="component" value="Unassembled WGS sequence"/>
</dbReference>
<evidence type="ECO:0000313" key="2">
    <source>
        <dbReference type="EMBL" id="TGL64000.1"/>
    </source>
</evidence>
<dbReference type="Pfam" id="PF01343">
    <property type="entry name" value="Peptidase_S49"/>
    <property type="match status" value="2"/>
</dbReference>